<evidence type="ECO:0000313" key="2">
    <source>
        <dbReference type="Proteomes" id="UP000198977"/>
    </source>
</evidence>
<dbReference type="Proteomes" id="UP000198977">
    <property type="component" value="Unassembled WGS sequence"/>
</dbReference>
<gene>
    <name evidence="1" type="ORF">SAMN04488523_11927</name>
</gene>
<evidence type="ECO:0000313" key="1">
    <source>
        <dbReference type="EMBL" id="SFF11957.1"/>
    </source>
</evidence>
<dbReference type="EMBL" id="FOMW01000019">
    <property type="protein sequence ID" value="SFF11957.1"/>
    <property type="molecule type" value="Genomic_DNA"/>
</dbReference>
<sequence length="135" mass="13925">MVRGCVVLALAVWSASRYEQPMRLRPVLSLLLALMLALTGRSMAMARGAAAATGQIVICSGAGPIAVFTDAQGQPTTAPYICPDAALAAVAPTVVTPVTVARLIVPCVNARMNGLAKSPRIALHIPQPRAPPCSI</sequence>
<name>A0A1I2G4N0_9RHOB</name>
<protein>
    <submittedName>
        <fullName evidence="1">Uncharacterized protein</fullName>
    </submittedName>
</protein>
<dbReference type="STRING" id="74348.SAMN04488523_11927"/>
<organism evidence="1 2">
    <name type="scientific">Sulfitobacter brevis</name>
    <dbReference type="NCBI Taxonomy" id="74348"/>
    <lineage>
        <taxon>Bacteria</taxon>
        <taxon>Pseudomonadati</taxon>
        <taxon>Pseudomonadota</taxon>
        <taxon>Alphaproteobacteria</taxon>
        <taxon>Rhodobacterales</taxon>
        <taxon>Roseobacteraceae</taxon>
        <taxon>Sulfitobacter</taxon>
    </lineage>
</organism>
<dbReference type="AlphaFoldDB" id="A0A1I2G4N0"/>
<proteinExistence type="predicted"/>
<reference evidence="2" key="1">
    <citation type="submission" date="2016-10" db="EMBL/GenBank/DDBJ databases">
        <authorList>
            <person name="Varghese N."/>
            <person name="Submissions S."/>
        </authorList>
    </citation>
    <scope>NUCLEOTIDE SEQUENCE [LARGE SCALE GENOMIC DNA]</scope>
    <source>
        <strain evidence="2">DSM 11443</strain>
    </source>
</reference>
<keyword evidence="2" id="KW-1185">Reference proteome</keyword>
<accession>A0A1I2G4N0</accession>